<evidence type="ECO:0000256" key="2">
    <source>
        <dbReference type="ARBA" id="ARBA00017823"/>
    </source>
</evidence>
<keyword evidence="11" id="KW-0969">Cilium</keyword>
<feature type="domain" description="Anti-sigma-28 factor FlgM C-terminal" evidence="10">
    <location>
        <begin position="46"/>
        <end position="90"/>
    </location>
</feature>
<keyword evidence="4" id="KW-1005">Bacterial flagellum biogenesis</keyword>
<keyword evidence="11" id="KW-0282">Flagellum</keyword>
<gene>
    <name evidence="11" type="primary">flgM</name>
    <name evidence="11" type="ORF">Q0A17_03200</name>
</gene>
<proteinExistence type="inferred from homology"/>
<dbReference type="Pfam" id="PF04316">
    <property type="entry name" value="FlgM"/>
    <property type="match status" value="1"/>
</dbReference>
<evidence type="ECO:0000256" key="5">
    <source>
        <dbReference type="ARBA" id="ARBA00023015"/>
    </source>
</evidence>
<evidence type="ECO:0000256" key="7">
    <source>
        <dbReference type="ARBA" id="ARBA00024739"/>
    </source>
</evidence>
<dbReference type="EMBL" id="JAUJYW010000001">
    <property type="protein sequence ID" value="MDN8598425.1"/>
    <property type="molecule type" value="Genomic_DNA"/>
</dbReference>
<feature type="compositionally biased region" description="Polar residues" evidence="9">
    <location>
        <begin position="1"/>
        <end position="13"/>
    </location>
</feature>
<dbReference type="InterPro" id="IPR031316">
    <property type="entry name" value="FlgM_C"/>
</dbReference>
<dbReference type="NCBIfam" id="TIGR03824">
    <property type="entry name" value="FlgM_jcvi"/>
    <property type="match status" value="1"/>
</dbReference>
<dbReference type="InterPro" id="IPR035890">
    <property type="entry name" value="Anti-sigma-28_factor_FlgM_sf"/>
</dbReference>
<evidence type="ECO:0000256" key="4">
    <source>
        <dbReference type="ARBA" id="ARBA00022795"/>
    </source>
</evidence>
<comment type="similarity">
    <text evidence="1">Belongs to the FlgM family.</text>
</comment>
<keyword evidence="3" id="KW-0678">Repressor</keyword>
<accession>A0ABT8PQ17</accession>
<evidence type="ECO:0000256" key="8">
    <source>
        <dbReference type="ARBA" id="ARBA00030117"/>
    </source>
</evidence>
<reference evidence="11 12" key="1">
    <citation type="submission" date="2023-07" db="EMBL/GenBank/DDBJ databases">
        <title>Citrobacter selenititolerans sp. nov., isolated from seleniferous soil.</title>
        <authorList>
            <person name="Zhang S."/>
            <person name="Li K."/>
            <person name="Peng J."/>
            <person name="Wang H."/>
            <person name="Sun J."/>
            <person name="Guo Y."/>
        </authorList>
    </citation>
    <scope>NUCLEOTIDE SEQUENCE [LARGE SCALE GENOMIC DNA]</scope>
    <source>
        <strain evidence="11 12">S2-9</strain>
    </source>
</reference>
<keyword evidence="12" id="KW-1185">Reference proteome</keyword>
<keyword evidence="6" id="KW-0804">Transcription</keyword>
<evidence type="ECO:0000259" key="10">
    <source>
        <dbReference type="Pfam" id="PF04316"/>
    </source>
</evidence>
<comment type="function">
    <text evidence="7">Responsible for the coupling of flagellin expression to flagellar assembly by preventing expression of the flagellin genes when a component of the middle class of proteins is defective. It negatively regulates flagellar genes by inhibiting the activity of FliA by directly binding to FliA.</text>
</comment>
<dbReference type="Proteomes" id="UP001174867">
    <property type="component" value="Unassembled WGS sequence"/>
</dbReference>
<evidence type="ECO:0000313" key="12">
    <source>
        <dbReference type="Proteomes" id="UP001174867"/>
    </source>
</evidence>
<keyword evidence="5" id="KW-0805">Transcription regulation</keyword>
<comment type="caution">
    <text evidence="11">The sequence shown here is derived from an EMBL/GenBank/DDBJ whole genome shotgun (WGS) entry which is preliminary data.</text>
</comment>
<dbReference type="SUPFAM" id="SSF101498">
    <property type="entry name" value="Anti-sigma factor FlgM"/>
    <property type="match status" value="1"/>
</dbReference>
<dbReference type="RefSeq" id="WP_301696735.1">
    <property type="nucleotide sequence ID" value="NZ_JAUJYW010000001.1"/>
</dbReference>
<name>A0ABT8PQ17_9ENTR</name>
<evidence type="ECO:0000256" key="1">
    <source>
        <dbReference type="ARBA" id="ARBA00005322"/>
    </source>
</evidence>
<feature type="compositionally biased region" description="Low complexity" evidence="9">
    <location>
        <begin position="14"/>
        <end position="34"/>
    </location>
</feature>
<organism evidence="11 12">
    <name type="scientific">Citrobacter enshiensis</name>
    <dbReference type="NCBI Taxonomy" id="2971264"/>
    <lineage>
        <taxon>Bacteria</taxon>
        <taxon>Pseudomonadati</taxon>
        <taxon>Pseudomonadota</taxon>
        <taxon>Gammaproteobacteria</taxon>
        <taxon>Enterobacterales</taxon>
        <taxon>Enterobacteriaceae</taxon>
        <taxon>Citrobacter</taxon>
    </lineage>
</organism>
<evidence type="ECO:0000256" key="9">
    <source>
        <dbReference type="SAM" id="MobiDB-lite"/>
    </source>
</evidence>
<evidence type="ECO:0000256" key="3">
    <source>
        <dbReference type="ARBA" id="ARBA00022491"/>
    </source>
</evidence>
<sequence>MKITPTISGSNPMSTSATERATTSTAQTSSGSTLTISADDITQAGLQSAQQTLNNDNEGDVDYDKVARMQAAIASGEMQVDTNQLASDMLSYFQK</sequence>
<evidence type="ECO:0000313" key="11">
    <source>
        <dbReference type="EMBL" id="MDN8598425.1"/>
    </source>
</evidence>
<keyword evidence="11" id="KW-0966">Cell projection</keyword>
<protein>
    <recommendedName>
        <fullName evidence="2">Negative regulator of flagellin synthesis</fullName>
    </recommendedName>
    <alternativeName>
        <fullName evidence="8">Anti-sigma-28 factor</fullName>
    </alternativeName>
</protein>
<evidence type="ECO:0000256" key="6">
    <source>
        <dbReference type="ARBA" id="ARBA00023163"/>
    </source>
</evidence>
<feature type="region of interest" description="Disordered" evidence="9">
    <location>
        <begin position="1"/>
        <end position="34"/>
    </location>
</feature>
<dbReference type="InterPro" id="IPR007412">
    <property type="entry name" value="FlgM"/>
</dbReference>